<evidence type="ECO:0000256" key="9">
    <source>
        <dbReference type="ARBA" id="ARBA00022968"/>
    </source>
</evidence>
<evidence type="ECO:0000256" key="12">
    <source>
        <dbReference type="SAM" id="MobiDB-lite"/>
    </source>
</evidence>
<evidence type="ECO:0000256" key="3">
    <source>
        <dbReference type="ARBA" id="ARBA00006462"/>
    </source>
</evidence>
<dbReference type="Pfam" id="PF02434">
    <property type="entry name" value="Fringe"/>
    <property type="match status" value="1"/>
</dbReference>
<keyword evidence="5" id="KW-0328">Glycosyltransferase</keyword>
<dbReference type="GO" id="GO:0016263">
    <property type="term" value="F:glycoprotein-N-acetylgalactosamine 3-beta-galactosyltransferase activity"/>
    <property type="evidence" value="ECO:0007669"/>
    <property type="project" value="UniProtKB-EC"/>
</dbReference>
<gene>
    <name evidence="14" type="ORF">ACHAXA_000975</name>
</gene>
<evidence type="ECO:0000256" key="1">
    <source>
        <dbReference type="ARBA" id="ARBA00004606"/>
    </source>
</evidence>
<dbReference type="PANTHER" id="PTHR23033">
    <property type="entry name" value="BETA1,3-GALACTOSYLTRANSFERASE"/>
    <property type="match status" value="1"/>
</dbReference>
<evidence type="ECO:0000256" key="6">
    <source>
        <dbReference type="ARBA" id="ARBA00022679"/>
    </source>
</evidence>
<evidence type="ECO:0000256" key="2">
    <source>
        <dbReference type="ARBA" id="ARBA00004922"/>
    </source>
</evidence>
<evidence type="ECO:0000256" key="11">
    <source>
        <dbReference type="ARBA" id="ARBA00023136"/>
    </source>
</evidence>
<organism evidence="14 15">
    <name type="scientific">Cyclostephanos tholiformis</name>
    <dbReference type="NCBI Taxonomy" id="382380"/>
    <lineage>
        <taxon>Eukaryota</taxon>
        <taxon>Sar</taxon>
        <taxon>Stramenopiles</taxon>
        <taxon>Ochrophyta</taxon>
        <taxon>Bacillariophyta</taxon>
        <taxon>Coscinodiscophyceae</taxon>
        <taxon>Thalassiosirophycidae</taxon>
        <taxon>Stephanodiscales</taxon>
        <taxon>Stephanodiscaceae</taxon>
        <taxon>Cyclostephanos</taxon>
    </lineage>
</organism>
<dbReference type="FunFam" id="3.90.550.50:FF:000124">
    <property type="entry name" value="UDP-galactose:N-acetylgalactosamine-alpha-R beta 1,3-galactosyltransferase"/>
    <property type="match status" value="1"/>
</dbReference>
<dbReference type="InterPro" id="IPR003378">
    <property type="entry name" value="Fringe-like_glycosylTrfase"/>
</dbReference>
<accession>A0ABD3SDU8</accession>
<protein>
    <recommendedName>
        <fullName evidence="4">N-acetylgalactosaminide beta-1,3-galactosyltransferase</fullName>
        <ecNumber evidence="4">2.4.1.122</ecNumber>
    </recommendedName>
</protein>
<proteinExistence type="inferred from homology"/>
<dbReference type="Gene3D" id="3.90.550.50">
    <property type="match status" value="1"/>
</dbReference>
<feature type="domain" description="Fringe-like glycosyltransferase" evidence="13">
    <location>
        <begin position="282"/>
        <end position="462"/>
    </location>
</feature>
<keyword evidence="6" id="KW-0808">Transferase</keyword>
<evidence type="ECO:0000259" key="13">
    <source>
        <dbReference type="Pfam" id="PF02434"/>
    </source>
</evidence>
<sequence length="541" mass="60534">MHRRAAASTTTSKVAASRERRARRGTKLSNGGGIRNANGLLPHHLHQPVERGDVLKKLKVGTLCLCLTLIWGGAIHFFNTNSTNETDGKDKSKWNYGGVSLSKNPLSRIRNDKSKYESNHESISEPIDQSPYTISALEKNPYLGWQPPVIGSSISWRTCFKAAATSDGTDQPAGCNENPDELGKAPQVEKDWVPDVTMVRKMMVYGKDRDGNQFPPPLSKELCEDIGVFGDKTGDTNKECLRKTMIHPTGPLNSTTVTIDPSNHFGHDSDSENGSITVPAPKVMCLVYTMANAHGNRIRAMRDTWAGGCDGFLAFSTESDPRLPAISIEHEGPEEYDNMWQKIRSIWKFVGTHYLNDYDWFFIGGDDLFVLPHNLKTYLASLTHKDGLDPKTKEYFVGRRFNSGGHDYFNSGGAGYSLSQATLRRFLAAMDDAQHCSAGTRTSMEDVMIARCLNYLGIHFTDTRDAKGRERFHPFAPGTHLHWKPPKEGEPRDWYEDYNKEWGILQGQDCCAPDSVSFHYVKKASMVRHMQALIYSCDQTI</sequence>
<evidence type="ECO:0000256" key="5">
    <source>
        <dbReference type="ARBA" id="ARBA00022676"/>
    </source>
</evidence>
<evidence type="ECO:0000256" key="7">
    <source>
        <dbReference type="ARBA" id="ARBA00022692"/>
    </source>
</evidence>
<evidence type="ECO:0000256" key="8">
    <source>
        <dbReference type="ARBA" id="ARBA00022741"/>
    </source>
</evidence>
<comment type="caution">
    <text evidence="14">The sequence shown here is derived from an EMBL/GenBank/DDBJ whole genome shotgun (WGS) entry which is preliminary data.</text>
</comment>
<comment type="similarity">
    <text evidence="3">Belongs to the glycosyltransferase 31 family. Beta3-Gal-T subfamily.</text>
</comment>
<comment type="pathway">
    <text evidence="2">Protein modification; protein glycosylation.</text>
</comment>
<evidence type="ECO:0000256" key="4">
    <source>
        <dbReference type="ARBA" id="ARBA00012557"/>
    </source>
</evidence>
<evidence type="ECO:0000256" key="10">
    <source>
        <dbReference type="ARBA" id="ARBA00022989"/>
    </source>
</evidence>
<dbReference type="GO" id="GO:0000166">
    <property type="term" value="F:nucleotide binding"/>
    <property type="evidence" value="ECO:0007669"/>
    <property type="project" value="UniProtKB-KW"/>
</dbReference>
<dbReference type="PANTHER" id="PTHR23033:SF14">
    <property type="entry name" value="GLYCOPROTEIN-N-ACETYLGALACTOSAMINE 3-BETA-GALACTOSYLTRANSFERASE 1-RELATED"/>
    <property type="match status" value="1"/>
</dbReference>
<keyword evidence="9" id="KW-0735">Signal-anchor</keyword>
<dbReference type="InterPro" id="IPR026050">
    <property type="entry name" value="C1GALT1/C1GALT1_chp1"/>
</dbReference>
<keyword evidence="10" id="KW-1133">Transmembrane helix</keyword>
<keyword evidence="7" id="KW-0812">Transmembrane</keyword>
<reference evidence="14 15" key="1">
    <citation type="submission" date="2024-10" db="EMBL/GenBank/DDBJ databases">
        <title>Updated reference genomes for cyclostephanoid diatoms.</title>
        <authorList>
            <person name="Roberts W.R."/>
            <person name="Alverson A.J."/>
        </authorList>
    </citation>
    <scope>NUCLEOTIDE SEQUENCE [LARGE SCALE GENOMIC DNA]</scope>
    <source>
        <strain evidence="14 15">AJA228-03</strain>
    </source>
</reference>
<keyword evidence="11" id="KW-0472">Membrane</keyword>
<dbReference type="Proteomes" id="UP001530377">
    <property type="component" value="Unassembled WGS sequence"/>
</dbReference>
<dbReference type="EC" id="2.4.1.122" evidence="4"/>
<keyword evidence="15" id="KW-1185">Reference proteome</keyword>
<dbReference type="EMBL" id="JALLPB020000057">
    <property type="protein sequence ID" value="KAL3822710.1"/>
    <property type="molecule type" value="Genomic_DNA"/>
</dbReference>
<keyword evidence="8" id="KW-0547">Nucleotide-binding</keyword>
<feature type="region of interest" description="Disordered" evidence="12">
    <location>
        <begin position="1"/>
        <end position="39"/>
    </location>
</feature>
<dbReference type="GO" id="GO:0016020">
    <property type="term" value="C:membrane"/>
    <property type="evidence" value="ECO:0007669"/>
    <property type="project" value="UniProtKB-SubCell"/>
</dbReference>
<evidence type="ECO:0000313" key="15">
    <source>
        <dbReference type="Proteomes" id="UP001530377"/>
    </source>
</evidence>
<dbReference type="AlphaFoldDB" id="A0ABD3SDU8"/>
<feature type="compositionally biased region" description="Low complexity" evidence="12">
    <location>
        <begin position="1"/>
        <end position="15"/>
    </location>
</feature>
<name>A0ABD3SDU8_9STRA</name>
<evidence type="ECO:0000313" key="14">
    <source>
        <dbReference type="EMBL" id="KAL3822710.1"/>
    </source>
</evidence>
<comment type="subcellular location">
    <subcellularLocation>
        <location evidence="1">Membrane</location>
        <topology evidence="1">Single-pass type II membrane protein</topology>
    </subcellularLocation>
</comment>